<dbReference type="GO" id="GO:0070124">
    <property type="term" value="P:mitochondrial translational initiation"/>
    <property type="evidence" value="ECO:0007669"/>
    <property type="project" value="TreeGrafter"/>
</dbReference>
<evidence type="ECO:0000313" key="5">
    <source>
        <dbReference type="EMBL" id="KLU92510.1"/>
    </source>
</evidence>
<dbReference type="PANTHER" id="PTHR41237">
    <property type="entry name" value="37S RIBOSOMAL PROTEIN MRP21, MITOCHONDRIAL"/>
    <property type="match status" value="1"/>
</dbReference>
<dbReference type="OrthoDB" id="2501249at2759"/>
<evidence type="ECO:0000256" key="3">
    <source>
        <dbReference type="ARBA" id="ARBA00023274"/>
    </source>
</evidence>
<feature type="compositionally biased region" description="Low complexity" evidence="4">
    <location>
        <begin position="173"/>
        <end position="187"/>
    </location>
</feature>
<feature type="region of interest" description="Disordered" evidence="4">
    <location>
        <begin position="1"/>
        <end position="32"/>
    </location>
</feature>
<keyword evidence="3" id="KW-0687">Ribonucleoprotein</keyword>
<dbReference type="EMBL" id="GL876981">
    <property type="protein sequence ID" value="KLU92510.1"/>
    <property type="molecule type" value="Genomic_DNA"/>
</dbReference>
<organism evidence="5">
    <name type="scientific">Magnaporthiopsis poae (strain ATCC 64411 / 73-15)</name>
    <name type="common">Kentucky bluegrass fungus</name>
    <name type="synonym">Magnaporthe poae</name>
    <dbReference type="NCBI Taxonomy" id="644358"/>
    <lineage>
        <taxon>Eukaryota</taxon>
        <taxon>Fungi</taxon>
        <taxon>Dikarya</taxon>
        <taxon>Ascomycota</taxon>
        <taxon>Pezizomycotina</taxon>
        <taxon>Sordariomycetes</taxon>
        <taxon>Sordariomycetidae</taxon>
        <taxon>Magnaporthales</taxon>
        <taxon>Magnaporthaceae</taxon>
        <taxon>Magnaporthiopsis</taxon>
    </lineage>
</organism>
<dbReference type="GO" id="GO:0003735">
    <property type="term" value="F:structural constituent of ribosome"/>
    <property type="evidence" value="ECO:0007669"/>
    <property type="project" value="InterPro"/>
</dbReference>
<dbReference type="InterPro" id="IPR052837">
    <property type="entry name" value="Mitoribosomal_bS21"/>
</dbReference>
<dbReference type="GO" id="GO:0005763">
    <property type="term" value="C:mitochondrial small ribosomal subunit"/>
    <property type="evidence" value="ECO:0007669"/>
    <property type="project" value="TreeGrafter"/>
</dbReference>
<evidence type="ECO:0000256" key="1">
    <source>
        <dbReference type="ARBA" id="ARBA00006640"/>
    </source>
</evidence>
<feature type="compositionally biased region" description="Low complexity" evidence="4">
    <location>
        <begin position="9"/>
        <end position="21"/>
    </location>
</feature>
<protein>
    <submittedName>
        <fullName evidence="5">Uncharacterized protein</fullName>
    </submittedName>
</protein>
<gene>
    <name evidence="5" type="ORF">MAPG_11455</name>
</gene>
<name>A0A0H2U851_MAGP6</name>
<evidence type="ECO:0000256" key="2">
    <source>
        <dbReference type="ARBA" id="ARBA00022980"/>
    </source>
</evidence>
<sequence>MGGAESGNATARAPAPTSSSGGAIGKPHPWRCKGTESRASACRFSGPCRALGTQLKYLMCRFWLRFMKKAADVLEGPRKQARTCTEHNLRRRDPPRQLVPANRARSTKMEVRHAIQGVLRSTALSFTSPAARFTPCRHAPFLSAIRYQSSAAASASAASPAAPAREAPQEPDNTTSSSTNTTPFTPSWARPKTPSPSSGGGGGTIGGRYENTVINRLNLPRDSGSSSMSAMISNSFATRGVGGAGNTAGAYFHVNDFLGQHEERERRRLVPSLGREVPVNSNVDPARAFALLSMAIRHNKIPRDVRLQRFHERPGLKKKRLKMERWRARFKYSFRGT</sequence>
<dbReference type="Pfam" id="PF01165">
    <property type="entry name" value="Ribosomal_S21"/>
    <property type="match status" value="1"/>
</dbReference>
<dbReference type="VEuPathDB" id="FungiDB:MAPG_11455"/>
<dbReference type="AlphaFoldDB" id="A0A0H2U851"/>
<evidence type="ECO:0000256" key="4">
    <source>
        <dbReference type="SAM" id="MobiDB-lite"/>
    </source>
</evidence>
<keyword evidence="2" id="KW-0689">Ribosomal protein</keyword>
<feature type="region of interest" description="Disordered" evidence="4">
    <location>
        <begin position="156"/>
        <end position="209"/>
    </location>
</feature>
<reference evidence="5" key="2">
    <citation type="submission" date="2011-03" db="EMBL/GenBank/DDBJ databases">
        <title>Annotation of Magnaporthe poae ATCC 64411.</title>
        <authorList>
            <person name="Ma L.-J."/>
            <person name="Dead R."/>
            <person name="Young S.K."/>
            <person name="Zeng Q."/>
            <person name="Gargeya S."/>
            <person name="Fitzgerald M."/>
            <person name="Haas B."/>
            <person name="Abouelleil A."/>
            <person name="Alvarado L."/>
            <person name="Arachchi H.M."/>
            <person name="Berlin A."/>
            <person name="Brown A."/>
            <person name="Chapman S.B."/>
            <person name="Chen Z."/>
            <person name="Dunbar C."/>
            <person name="Freedman E."/>
            <person name="Gearin G."/>
            <person name="Gellesch M."/>
            <person name="Goldberg J."/>
            <person name="Griggs A."/>
            <person name="Gujja S."/>
            <person name="Heiman D."/>
            <person name="Howarth C."/>
            <person name="Larson L."/>
            <person name="Lui A."/>
            <person name="MacDonald P.J.P."/>
            <person name="Mehta T."/>
            <person name="Montmayeur A."/>
            <person name="Murphy C."/>
            <person name="Neiman D."/>
            <person name="Pearson M."/>
            <person name="Priest M."/>
            <person name="Roberts A."/>
            <person name="Saif S."/>
            <person name="Shea T."/>
            <person name="Shenoy N."/>
            <person name="Sisk P."/>
            <person name="Stolte C."/>
            <person name="Sykes S."/>
            <person name="Yandava C."/>
            <person name="Wortman J."/>
            <person name="Nusbaum C."/>
            <person name="Birren B."/>
        </authorList>
    </citation>
    <scope>NUCLEOTIDE SEQUENCE</scope>
    <source>
        <strain evidence="5">ATCC 64411</strain>
    </source>
</reference>
<accession>A0A0H2U851</accession>
<proteinExistence type="inferred from homology"/>
<dbReference type="PANTHER" id="PTHR41237:SF1">
    <property type="entry name" value="SMALL RIBOSOMAL SUBUNIT PROTEIN BS21M"/>
    <property type="match status" value="1"/>
</dbReference>
<feature type="non-terminal residue" evidence="5">
    <location>
        <position position="337"/>
    </location>
</feature>
<dbReference type="InterPro" id="IPR001911">
    <property type="entry name" value="Ribosomal_bS21"/>
</dbReference>
<reference evidence="5" key="1">
    <citation type="submission" date="2010-05" db="EMBL/GenBank/DDBJ databases">
        <title>The Genome Sequence of Magnaporthe poae strain ATCC 64411.</title>
        <authorList>
            <consortium name="The Broad Institute Genome Sequencing Platform"/>
            <consortium name="Broad Institute Genome Sequencing Center for Infectious Disease"/>
            <person name="Ma L.-J."/>
            <person name="Dead R."/>
            <person name="Young S."/>
            <person name="Zeng Q."/>
            <person name="Koehrsen M."/>
            <person name="Alvarado L."/>
            <person name="Berlin A."/>
            <person name="Chapman S.B."/>
            <person name="Chen Z."/>
            <person name="Freedman E."/>
            <person name="Gellesch M."/>
            <person name="Goldberg J."/>
            <person name="Griggs A."/>
            <person name="Gujja S."/>
            <person name="Heilman E.R."/>
            <person name="Heiman D."/>
            <person name="Hepburn T."/>
            <person name="Howarth C."/>
            <person name="Jen D."/>
            <person name="Larson L."/>
            <person name="Mehta T."/>
            <person name="Neiman D."/>
            <person name="Pearson M."/>
            <person name="Roberts A."/>
            <person name="Saif S."/>
            <person name="Shea T."/>
            <person name="Shenoy N."/>
            <person name="Sisk P."/>
            <person name="Stolte C."/>
            <person name="Sykes S."/>
            <person name="Walk T."/>
            <person name="White J."/>
            <person name="Yandava C."/>
            <person name="Haas B."/>
            <person name="Nusbaum C."/>
            <person name="Birren B."/>
        </authorList>
    </citation>
    <scope>NUCLEOTIDE SEQUENCE</scope>
    <source>
        <strain evidence="5">ATCC 64411</strain>
    </source>
</reference>
<comment type="similarity">
    <text evidence="1">Belongs to the bacterial ribosomal protein bS21 family.</text>
</comment>